<comment type="caution">
    <text evidence="2">The sequence shown here is derived from an EMBL/GenBank/DDBJ whole genome shotgun (WGS) entry which is preliminary data.</text>
</comment>
<evidence type="ECO:0000313" key="2">
    <source>
        <dbReference type="EMBL" id="KAH6877240.1"/>
    </source>
</evidence>
<keyword evidence="3" id="KW-1185">Reference proteome</keyword>
<evidence type="ECO:0000256" key="1">
    <source>
        <dbReference type="SAM" id="MobiDB-lite"/>
    </source>
</evidence>
<name>A0A9P8VXI0_9HYPO</name>
<feature type="compositionally biased region" description="Basic and acidic residues" evidence="1">
    <location>
        <begin position="893"/>
        <end position="911"/>
    </location>
</feature>
<proteinExistence type="predicted"/>
<protein>
    <submittedName>
        <fullName evidence="2">Uncharacterized protein</fullName>
    </submittedName>
</protein>
<evidence type="ECO:0000313" key="3">
    <source>
        <dbReference type="Proteomes" id="UP000777438"/>
    </source>
</evidence>
<feature type="region of interest" description="Disordered" evidence="1">
    <location>
        <begin position="796"/>
        <end position="818"/>
    </location>
</feature>
<dbReference type="AlphaFoldDB" id="A0A9P8VXI0"/>
<dbReference type="PANTHER" id="PTHR35391">
    <property type="entry name" value="C2H2-TYPE DOMAIN-CONTAINING PROTEIN-RELATED"/>
    <property type="match status" value="1"/>
</dbReference>
<dbReference type="PANTHER" id="PTHR35391:SF7">
    <property type="entry name" value="C2H2-TYPE DOMAIN-CONTAINING PROTEIN"/>
    <property type="match status" value="1"/>
</dbReference>
<sequence length="936" mass="104928">MNFTVAGCARSCIESFQDCINNASNADKVTCSHHSKPFLVRIEDQLARFSLWVANIRVFGSGRDSLDHRLREASEVHNAVIGLLQALEYRAETCCRILESISSKTDDTTTETLLKELDDVHEGLKNEIALLHKISNTIRRASKDTQNVNAAKTFKIKDDEGNDAEPLLHQLFRNHIRDRFPGTSDNLRQRLADSMLLRRKRILYRGARYGKTSIRAPEAVSKPVISHPKPEPTANMAQTREPVERRVIEPTCQSAVQSTTQTATTLSPENFQRAAANPSVVSISRTVALSSHDELTFPPAPCSGLMRRYNRLKREKEEHHKAVLRSIPGYGGHGKPPPQYAQMVLNVEAKQKEALAKDWNECIEAIVEVTCPFCFYALPVKDAMDEKKWKLHVKNDLDPYVCLFEDCDSAELLYNHSGAWLKHMKEHALRWRCTAKSHGEFVADTRSEYVSHMKTSHPGKFTDAQLGVLADRNARMTGPLFASCPLCGVVEVDGSMEDHIVGHMRFLALKSLPTYQEDTGGLEEQDSESQQDSLATSRPHSRSTIRDDPDRHTLLSFYDFGEHQSRSSYLHVPNQSKYAAWGGFRNYISQFPAGKGLPRRFDPTGAAKCDESSPHEFDFPLLPALYEDNFASSEMHRFDNGSLASFPSPPDPFTALTEPRDPSLEFVDDDLFKDVSQSDRRQFEWGFIPDTHDSTDDMTADPIIRAFLERIRSGFGHQKPVIGMDPDCAICHAPATMACDCEAKGLEVAVKQAEDRMMGSIYQDVRTWVREKSQHFIRSSFDSYLTTLREPELALEQQDSAADTSKIGEPSQQEVNEAWEASVERYPETLEYFFGLAEVTFPAEDEAAVKDPPLSALNGMKRKRGAGDPINDDDLPSPRPGWATFEDPYGPDRTSRAASEGHVDDGPDNEGRSQSGSSRGKPPSRDLTPLRQGSFD</sequence>
<dbReference type="Proteomes" id="UP000777438">
    <property type="component" value="Unassembled WGS sequence"/>
</dbReference>
<feature type="compositionally biased region" description="Acidic residues" evidence="1">
    <location>
        <begin position="520"/>
        <end position="529"/>
    </location>
</feature>
<feature type="region of interest" description="Disordered" evidence="1">
    <location>
        <begin position="517"/>
        <end position="549"/>
    </location>
</feature>
<reference evidence="2 3" key="1">
    <citation type="journal article" date="2021" name="Nat. Commun.">
        <title>Genetic determinants of endophytism in the Arabidopsis root mycobiome.</title>
        <authorList>
            <person name="Mesny F."/>
            <person name="Miyauchi S."/>
            <person name="Thiergart T."/>
            <person name="Pickel B."/>
            <person name="Atanasova L."/>
            <person name="Karlsson M."/>
            <person name="Huettel B."/>
            <person name="Barry K.W."/>
            <person name="Haridas S."/>
            <person name="Chen C."/>
            <person name="Bauer D."/>
            <person name="Andreopoulos W."/>
            <person name="Pangilinan J."/>
            <person name="LaButti K."/>
            <person name="Riley R."/>
            <person name="Lipzen A."/>
            <person name="Clum A."/>
            <person name="Drula E."/>
            <person name="Henrissat B."/>
            <person name="Kohler A."/>
            <person name="Grigoriev I.V."/>
            <person name="Martin F.M."/>
            <person name="Hacquard S."/>
        </authorList>
    </citation>
    <scope>NUCLEOTIDE SEQUENCE [LARGE SCALE GENOMIC DNA]</scope>
    <source>
        <strain evidence="2 3">MPI-CAGE-CH-0241</strain>
    </source>
</reference>
<organism evidence="2 3">
    <name type="scientific">Thelonectria olida</name>
    <dbReference type="NCBI Taxonomy" id="1576542"/>
    <lineage>
        <taxon>Eukaryota</taxon>
        <taxon>Fungi</taxon>
        <taxon>Dikarya</taxon>
        <taxon>Ascomycota</taxon>
        <taxon>Pezizomycotina</taxon>
        <taxon>Sordariomycetes</taxon>
        <taxon>Hypocreomycetidae</taxon>
        <taxon>Hypocreales</taxon>
        <taxon>Nectriaceae</taxon>
        <taxon>Thelonectria</taxon>
    </lineage>
</organism>
<feature type="region of interest" description="Disordered" evidence="1">
    <location>
        <begin position="850"/>
        <end position="936"/>
    </location>
</feature>
<dbReference type="EMBL" id="JAGPYM010000030">
    <property type="protein sequence ID" value="KAH6877240.1"/>
    <property type="molecule type" value="Genomic_DNA"/>
</dbReference>
<gene>
    <name evidence="2" type="ORF">B0T10DRAFT_188142</name>
</gene>
<dbReference type="OrthoDB" id="20872at2759"/>
<accession>A0A9P8VXI0</accession>